<keyword evidence="4" id="KW-1185">Reference proteome</keyword>
<comment type="caution">
    <text evidence="3">The sequence shown here is derived from an EMBL/GenBank/DDBJ whole genome shotgun (WGS) entry which is preliminary data.</text>
</comment>
<dbReference type="Proteomes" id="UP001596435">
    <property type="component" value="Unassembled WGS sequence"/>
</dbReference>
<accession>A0ABW2G7B5</accession>
<gene>
    <name evidence="3" type="ORF">ACFQMG_27025</name>
</gene>
<evidence type="ECO:0000313" key="3">
    <source>
        <dbReference type="EMBL" id="MFC7183203.1"/>
    </source>
</evidence>
<evidence type="ECO:0000256" key="2">
    <source>
        <dbReference type="SAM" id="SignalP"/>
    </source>
</evidence>
<reference evidence="4" key="1">
    <citation type="journal article" date="2019" name="Int. J. Syst. Evol. Microbiol.">
        <title>The Global Catalogue of Microorganisms (GCM) 10K type strain sequencing project: providing services to taxonomists for standard genome sequencing and annotation.</title>
        <authorList>
            <consortium name="The Broad Institute Genomics Platform"/>
            <consortium name="The Broad Institute Genome Sequencing Center for Infectious Disease"/>
            <person name="Wu L."/>
            <person name="Ma J."/>
        </authorList>
    </citation>
    <scope>NUCLEOTIDE SEQUENCE [LARGE SCALE GENOMIC DNA]</scope>
    <source>
        <strain evidence="4">CGMCC 1.12859</strain>
    </source>
</reference>
<feature type="region of interest" description="Disordered" evidence="1">
    <location>
        <begin position="41"/>
        <end position="86"/>
    </location>
</feature>
<sequence length="209" mass="20593">MSAHRLLAVSALLATTTLALTACDPTGTSADAPAANASTAATASTSTGARPTGAGTAGATPTGKSTTKPTASRSAGAKPSGKATPTADCTAAAQKAGHKVINVSAATATQVTATPTRFVCGPTVDDDGYYQPTGAAVSYTFAAGAGAELFVMTEGMGPKSVTLAQFATHAGACAHQQPVPEPYSCFGGNYDITVDAAGHITKISELYHP</sequence>
<feature type="signal peptide" evidence="2">
    <location>
        <begin position="1"/>
        <end position="21"/>
    </location>
</feature>
<organism evidence="3 4">
    <name type="scientific">Kitasatospora paranensis</name>
    <dbReference type="NCBI Taxonomy" id="258053"/>
    <lineage>
        <taxon>Bacteria</taxon>
        <taxon>Bacillati</taxon>
        <taxon>Actinomycetota</taxon>
        <taxon>Actinomycetes</taxon>
        <taxon>Kitasatosporales</taxon>
        <taxon>Streptomycetaceae</taxon>
        <taxon>Kitasatospora</taxon>
    </lineage>
</organism>
<evidence type="ECO:0000256" key="1">
    <source>
        <dbReference type="SAM" id="MobiDB-lite"/>
    </source>
</evidence>
<evidence type="ECO:0000313" key="4">
    <source>
        <dbReference type="Proteomes" id="UP001596435"/>
    </source>
</evidence>
<protein>
    <recommendedName>
        <fullName evidence="5">Lipoprotein</fullName>
    </recommendedName>
</protein>
<feature type="chain" id="PRO_5045260610" description="Lipoprotein" evidence="2">
    <location>
        <begin position="22"/>
        <end position="209"/>
    </location>
</feature>
<dbReference type="EMBL" id="JBHTAJ010000062">
    <property type="protein sequence ID" value="MFC7183203.1"/>
    <property type="molecule type" value="Genomic_DNA"/>
</dbReference>
<dbReference type="PROSITE" id="PS51257">
    <property type="entry name" value="PROKAR_LIPOPROTEIN"/>
    <property type="match status" value="1"/>
</dbReference>
<dbReference type="RefSeq" id="WP_345706530.1">
    <property type="nucleotide sequence ID" value="NZ_BAABKV010000001.1"/>
</dbReference>
<keyword evidence="2" id="KW-0732">Signal</keyword>
<name>A0ABW2G7B5_9ACTN</name>
<evidence type="ECO:0008006" key="5">
    <source>
        <dbReference type="Google" id="ProtNLM"/>
    </source>
</evidence>
<proteinExistence type="predicted"/>
<feature type="compositionally biased region" description="Low complexity" evidence="1">
    <location>
        <begin position="41"/>
        <end position="72"/>
    </location>
</feature>